<dbReference type="PANTHER" id="PTHR34135">
    <property type="entry name" value="LYSOZYME"/>
    <property type="match status" value="1"/>
</dbReference>
<dbReference type="GO" id="GO:0009253">
    <property type="term" value="P:peptidoglycan catabolic process"/>
    <property type="evidence" value="ECO:0007669"/>
    <property type="project" value="InterPro"/>
</dbReference>
<dbReference type="OrthoDB" id="287365at2"/>
<dbReference type="AlphaFoldDB" id="A0A086ZVL1"/>
<dbReference type="InterPro" id="IPR018077">
    <property type="entry name" value="Glyco_hydro_fam25_subgr"/>
</dbReference>
<evidence type="ECO:0000313" key="7">
    <source>
        <dbReference type="EMBL" id="KFI50561.1"/>
    </source>
</evidence>
<dbReference type="PROSITE" id="PS51904">
    <property type="entry name" value="GLYCOSYL_HYDROL_F25_2"/>
    <property type="match status" value="1"/>
</dbReference>
<dbReference type="CDD" id="cd00118">
    <property type="entry name" value="LysM"/>
    <property type="match status" value="1"/>
</dbReference>
<dbReference type="eggNOG" id="COG3757">
    <property type="taxonomic scope" value="Bacteria"/>
</dbReference>
<sequence>MSRITHRLFATLALLLAMLTVTPSAMADMRGIDVSGWQSPTVTCTADYDFAVVKATQGTGFTNGYMASQAQCVRQRGKSLGFYHYAGGGNATAEADYFVNTIRPYLGSAVLVLDWESYQNSAWGSSNWIRVFVNRVHARTGVWPLVYTSAAYLWQIPSDVRAHCGLWVAQYANNNATGYQTRPWNYGRYGEAMRQYTSNGRINGYAGPLDLNYFRGTAAQWNKYANPNGHTTAPAPTPTPKPNNPVPQPSRPDTGNGVSVTVRSGDTISGIAARTGLWPVTAWSVPSGNINRIWPGQTVTYRGGGTPSANTGAGTRIHVVKRGETLSGIFGASGWQRVAQLNNLANPNLIYPGQQLRY</sequence>
<keyword evidence="3" id="KW-0326">Glycosidase</keyword>
<dbReference type="GO" id="GO:0016998">
    <property type="term" value="P:cell wall macromolecule catabolic process"/>
    <property type="evidence" value="ECO:0007669"/>
    <property type="project" value="InterPro"/>
</dbReference>
<dbReference type="eggNOG" id="COG1388">
    <property type="taxonomic scope" value="Bacteria"/>
</dbReference>
<keyword evidence="5" id="KW-0732">Signal</keyword>
<dbReference type="InterPro" id="IPR018392">
    <property type="entry name" value="LysM"/>
</dbReference>
<dbReference type="CDD" id="cd06417">
    <property type="entry name" value="GH25_LysA-like"/>
    <property type="match status" value="1"/>
</dbReference>
<reference evidence="7 8" key="1">
    <citation type="submission" date="2014-03" db="EMBL/GenBank/DDBJ databases">
        <title>Genomics of Bifidobacteria.</title>
        <authorList>
            <person name="Ventura M."/>
            <person name="Milani C."/>
            <person name="Lugli G.A."/>
        </authorList>
    </citation>
    <scope>NUCLEOTIDE SEQUENCE [LARGE SCALE GENOMIC DNA]</scope>
    <source>
        <strain evidence="7 8">DSM 23973</strain>
    </source>
</reference>
<evidence type="ECO:0000256" key="3">
    <source>
        <dbReference type="ARBA" id="ARBA00023295"/>
    </source>
</evidence>
<dbReference type="PANTHER" id="PTHR34135:SF2">
    <property type="entry name" value="LYSOZYME"/>
    <property type="match status" value="1"/>
</dbReference>
<name>A0A086ZVL1_9BIFI</name>
<feature type="domain" description="LysM" evidence="6">
    <location>
        <begin position="259"/>
        <end position="302"/>
    </location>
</feature>
<feature type="signal peptide" evidence="5">
    <location>
        <begin position="1"/>
        <end position="27"/>
    </location>
</feature>
<dbReference type="SUPFAM" id="SSF51445">
    <property type="entry name" value="(Trans)glycosidases"/>
    <property type="match status" value="1"/>
</dbReference>
<keyword evidence="2 7" id="KW-0378">Hydrolase</keyword>
<evidence type="ECO:0000256" key="4">
    <source>
        <dbReference type="SAM" id="MobiDB-lite"/>
    </source>
</evidence>
<comment type="similarity">
    <text evidence="1">Belongs to the glycosyl hydrolase 25 family.</text>
</comment>
<dbReference type="STRING" id="1437609.BCAL_1699"/>
<dbReference type="Gene3D" id="3.10.350.10">
    <property type="entry name" value="LysM domain"/>
    <property type="match status" value="1"/>
</dbReference>
<feature type="chain" id="PRO_5001818198" evidence="5">
    <location>
        <begin position="28"/>
        <end position="358"/>
    </location>
</feature>
<evidence type="ECO:0000256" key="5">
    <source>
        <dbReference type="SAM" id="SignalP"/>
    </source>
</evidence>
<dbReference type="Pfam" id="PF01183">
    <property type="entry name" value="Glyco_hydro_25"/>
    <property type="match status" value="1"/>
</dbReference>
<evidence type="ECO:0000256" key="1">
    <source>
        <dbReference type="ARBA" id="ARBA00010646"/>
    </source>
</evidence>
<dbReference type="SMART" id="SM00641">
    <property type="entry name" value="Glyco_25"/>
    <property type="match status" value="1"/>
</dbReference>
<feature type="compositionally biased region" description="Pro residues" evidence="4">
    <location>
        <begin position="235"/>
        <end position="250"/>
    </location>
</feature>
<feature type="region of interest" description="Disordered" evidence="4">
    <location>
        <begin position="224"/>
        <end position="262"/>
    </location>
</feature>
<dbReference type="InterPro" id="IPR017853">
    <property type="entry name" value="GH"/>
</dbReference>
<organism evidence="7 8">
    <name type="scientific">Bifidobacterium callitrichos DSM 23973</name>
    <dbReference type="NCBI Taxonomy" id="1437609"/>
    <lineage>
        <taxon>Bacteria</taxon>
        <taxon>Bacillati</taxon>
        <taxon>Actinomycetota</taxon>
        <taxon>Actinomycetes</taxon>
        <taxon>Bifidobacteriales</taxon>
        <taxon>Bifidobacteriaceae</taxon>
        <taxon>Bifidobacterium</taxon>
    </lineage>
</organism>
<dbReference type="GO" id="GO:0016052">
    <property type="term" value="P:carbohydrate catabolic process"/>
    <property type="evidence" value="ECO:0007669"/>
    <property type="project" value="TreeGrafter"/>
</dbReference>
<feature type="compositionally biased region" description="Low complexity" evidence="4">
    <location>
        <begin position="225"/>
        <end position="234"/>
    </location>
</feature>
<dbReference type="Gene3D" id="3.20.20.80">
    <property type="entry name" value="Glycosidases"/>
    <property type="match status" value="1"/>
</dbReference>
<evidence type="ECO:0000256" key="2">
    <source>
        <dbReference type="ARBA" id="ARBA00022801"/>
    </source>
</evidence>
<dbReference type="Proteomes" id="UP000029072">
    <property type="component" value="Unassembled WGS sequence"/>
</dbReference>
<dbReference type="SMART" id="SM00257">
    <property type="entry name" value="LysM"/>
    <property type="match status" value="2"/>
</dbReference>
<dbReference type="Pfam" id="PF01476">
    <property type="entry name" value="LysM"/>
    <property type="match status" value="2"/>
</dbReference>
<evidence type="ECO:0000313" key="8">
    <source>
        <dbReference type="Proteomes" id="UP000029072"/>
    </source>
</evidence>
<dbReference type="RefSeq" id="WP_043165833.1">
    <property type="nucleotide sequence ID" value="NZ_JDUV01000008.1"/>
</dbReference>
<proteinExistence type="inferred from homology"/>
<accession>A0A086ZVL1</accession>
<dbReference type="SUPFAM" id="SSF54106">
    <property type="entry name" value="LysM domain"/>
    <property type="match status" value="1"/>
</dbReference>
<dbReference type="InterPro" id="IPR002053">
    <property type="entry name" value="Glyco_hydro_25"/>
</dbReference>
<dbReference type="InterPro" id="IPR036779">
    <property type="entry name" value="LysM_dom_sf"/>
</dbReference>
<dbReference type="GO" id="GO:0003796">
    <property type="term" value="F:lysozyme activity"/>
    <property type="evidence" value="ECO:0007669"/>
    <property type="project" value="InterPro"/>
</dbReference>
<feature type="domain" description="LysM" evidence="6">
    <location>
        <begin position="317"/>
        <end position="357"/>
    </location>
</feature>
<evidence type="ECO:0000259" key="6">
    <source>
        <dbReference type="SMART" id="SM00257"/>
    </source>
</evidence>
<protein>
    <submittedName>
        <fullName evidence="7">Glycosyl hydrolases family 25,lysozyme</fullName>
    </submittedName>
</protein>
<dbReference type="EMBL" id="JGYS01000028">
    <property type="protein sequence ID" value="KFI50561.1"/>
    <property type="molecule type" value="Genomic_DNA"/>
</dbReference>
<comment type="caution">
    <text evidence="7">The sequence shown here is derived from an EMBL/GenBank/DDBJ whole genome shotgun (WGS) entry which is preliminary data.</text>
</comment>
<gene>
    <name evidence="7" type="ORF">BCAL_1699</name>
</gene>